<keyword evidence="3" id="KW-1185">Reference proteome</keyword>
<dbReference type="OrthoDB" id="547325at2759"/>
<evidence type="ECO:0000313" key="2">
    <source>
        <dbReference type="EMBL" id="KAG2449922.1"/>
    </source>
</evidence>
<accession>A0A835WLP9</accession>
<feature type="region of interest" description="Disordered" evidence="1">
    <location>
        <begin position="830"/>
        <end position="853"/>
    </location>
</feature>
<proteinExistence type="predicted"/>
<feature type="region of interest" description="Disordered" evidence="1">
    <location>
        <begin position="588"/>
        <end position="607"/>
    </location>
</feature>
<feature type="compositionally biased region" description="Acidic residues" evidence="1">
    <location>
        <begin position="63"/>
        <end position="86"/>
    </location>
</feature>
<name>A0A835WLP9_9CHLO</name>
<gene>
    <name evidence="2" type="ORF">HYH02_000027</name>
</gene>
<evidence type="ECO:0000313" key="3">
    <source>
        <dbReference type="Proteomes" id="UP000613740"/>
    </source>
</evidence>
<protein>
    <submittedName>
        <fullName evidence="2">Uncharacterized protein</fullName>
    </submittedName>
</protein>
<dbReference type="AlphaFoldDB" id="A0A835WLP9"/>
<feature type="compositionally biased region" description="Low complexity" evidence="1">
    <location>
        <begin position="588"/>
        <end position="602"/>
    </location>
</feature>
<organism evidence="2 3">
    <name type="scientific">Chlamydomonas schloesseri</name>
    <dbReference type="NCBI Taxonomy" id="2026947"/>
    <lineage>
        <taxon>Eukaryota</taxon>
        <taxon>Viridiplantae</taxon>
        <taxon>Chlorophyta</taxon>
        <taxon>core chlorophytes</taxon>
        <taxon>Chlorophyceae</taxon>
        <taxon>CS clade</taxon>
        <taxon>Chlamydomonadales</taxon>
        <taxon>Chlamydomonadaceae</taxon>
        <taxon>Chlamydomonas</taxon>
    </lineage>
</organism>
<dbReference type="Proteomes" id="UP000613740">
    <property type="component" value="Unassembled WGS sequence"/>
</dbReference>
<feature type="region of interest" description="Disordered" evidence="1">
    <location>
        <begin position="1"/>
        <end position="105"/>
    </location>
</feature>
<sequence length="871" mass="85789">MSWRPELTVEDIVQHSKGRRDPEKNRQYFVEYRRKMKAAAKKPVRRTSRRRRSGSAAAARDAEVDDDEEEELAEGAGEEDGDEEDALGPGRAAEGDAAQLEAEGPASLDVEEPLRPSVGACEGAAAGLLHAMPPRQCKVRAAHGVSVGLSEAPQVLAVGSCDKCSSSGVGASSSSVPSSSEVDSILPNGPAAAVISAVAAAAAAAAAAATSVDVADAAGAGTGLGAQQLEPRSAQLSCHPSPLRGSDGADVQAAAGALPLPAHCPALAPSRAASSALPAAQLPQLAMPCAAVGADFRVLTGGLVLAGAHVPAGVVTQIAVRRTRGPSTSALLRRGSTTALCGGESAAGCGGGGGSGCLSHQGSISATTSGAAAAVASGAVTPCGVQLPQEPLLGMLGAADFSGAWGCGGLGPGASWTAEWESQSSWPAEADAVPASLESCEAAAAPGGVSVSAGGDLGCSGVSGGGANIADGGCAGSGVRPLEPAGLASAPILPPLSPAAACAAAVAAAAVAAKPPIGLVSASSLGAAPPVCGAKRPLDLAYAASATSLMALVEEPLAKQHRRELMELQLQRQPSEVVASPDVCGARRNGAATATTSNGSSAPHGRASLNELQLPHLSPAPCEPAAAPVPAPPAGLPAAPGCNGAILGGPTPSAYDSAAYGGPLPPSGASGTQLQRGVSPTLPAAPAPCLPPGVFTMINSTSHMDSGPAMPMPMRTDAAVALKEMEQLAASLWQREQSEDRELCSGGGGGGGAPSPFAFASAPAGAAEAPARAADEEVGAETQGWLDSLLVDPEAFDHMLASASPRGAAGPPQHACLGCPLSCRQPLEQQQQQPLQQQQMEQQRQGLRSGGLLSVSSHGGCGNSMGVFILV</sequence>
<reference evidence="2" key="1">
    <citation type="journal article" date="2020" name="bioRxiv">
        <title>Comparative genomics of Chlamydomonas.</title>
        <authorList>
            <person name="Craig R.J."/>
            <person name="Hasan A.R."/>
            <person name="Ness R.W."/>
            <person name="Keightley P.D."/>
        </authorList>
    </citation>
    <scope>NUCLEOTIDE SEQUENCE</scope>
    <source>
        <strain evidence="2">CCAP 11/173</strain>
    </source>
</reference>
<feature type="compositionally biased region" description="Basic residues" evidence="1">
    <location>
        <begin position="34"/>
        <end position="53"/>
    </location>
</feature>
<comment type="caution">
    <text evidence="2">The sequence shown here is derived from an EMBL/GenBank/DDBJ whole genome shotgun (WGS) entry which is preliminary data.</text>
</comment>
<dbReference type="EMBL" id="JAEHOD010000012">
    <property type="protein sequence ID" value="KAG2449922.1"/>
    <property type="molecule type" value="Genomic_DNA"/>
</dbReference>
<evidence type="ECO:0000256" key="1">
    <source>
        <dbReference type="SAM" id="MobiDB-lite"/>
    </source>
</evidence>